<gene>
    <name evidence="2" type="ORF">KUF71_003765</name>
</gene>
<dbReference type="EMBL" id="JAHWGI010000085">
    <property type="protein sequence ID" value="KAK3909166.1"/>
    <property type="molecule type" value="Genomic_DNA"/>
</dbReference>
<feature type="region of interest" description="Disordered" evidence="1">
    <location>
        <begin position="201"/>
        <end position="235"/>
    </location>
</feature>
<keyword evidence="3" id="KW-1185">Reference proteome</keyword>
<keyword evidence="2" id="KW-0378">Hydrolase</keyword>
<evidence type="ECO:0000313" key="3">
    <source>
        <dbReference type="Proteomes" id="UP001219518"/>
    </source>
</evidence>
<sequence length="235" mass="24570">MKGYPRKTCKKAKAASLSLLCDGEEGQGLAALCEGVGGETCYPATHRLRRAGPGPGLGPPRGFCGEPQQVGDAAEITIVSSSARRALQASLIFGAPPPRLGRSPPPSVFGKHNGSHVSLPARRGFAGGPEHLGHEGDEPRAGEPAAGAAEKDDDKALAAHELGSDIGVLDPQQREWAATAAASRTTPTSFWGRFRSRLQRGACCIQPRRRERERDPSHEHEPPADGGAAAAQRAG</sequence>
<proteinExistence type="predicted"/>
<comment type="caution">
    <text evidence="2">The sequence shown here is derived from an EMBL/GenBank/DDBJ whole genome shotgun (WGS) entry which is preliminary data.</text>
</comment>
<feature type="compositionally biased region" description="Basic and acidic residues" evidence="1">
    <location>
        <begin position="131"/>
        <end position="141"/>
    </location>
</feature>
<feature type="compositionally biased region" description="Pro residues" evidence="1">
    <location>
        <begin position="97"/>
        <end position="107"/>
    </location>
</feature>
<name>A0AAE1GUS5_9NEOP</name>
<feature type="compositionally biased region" description="Basic and acidic residues" evidence="1">
    <location>
        <begin position="208"/>
        <end position="223"/>
    </location>
</feature>
<feature type="region of interest" description="Disordered" evidence="1">
    <location>
        <begin position="97"/>
        <end position="152"/>
    </location>
</feature>
<evidence type="ECO:0000313" key="2">
    <source>
        <dbReference type="EMBL" id="KAK3909166.1"/>
    </source>
</evidence>
<dbReference type="Proteomes" id="UP001219518">
    <property type="component" value="Unassembled WGS sequence"/>
</dbReference>
<feature type="compositionally biased region" description="Low complexity" evidence="1">
    <location>
        <begin position="224"/>
        <end position="235"/>
    </location>
</feature>
<reference evidence="2" key="2">
    <citation type="journal article" date="2023" name="BMC Genomics">
        <title>Pest status, molecular evolution, and epigenetic factors derived from the genome assembly of Frankliniella fusca, a thysanopteran phytovirus vector.</title>
        <authorList>
            <person name="Catto M.A."/>
            <person name="Labadie P.E."/>
            <person name="Jacobson A.L."/>
            <person name="Kennedy G.G."/>
            <person name="Srinivasan R."/>
            <person name="Hunt B.G."/>
        </authorList>
    </citation>
    <scope>NUCLEOTIDE SEQUENCE</scope>
    <source>
        <strain evidence="2">PL_HMW_Pooled</strain>
    </source>
</reference>
<organism evidence="2 3">
    <name type="scientific">Frankliniella fusca</name>
    <dbReference type="NCBI Taxonomy" id="407009"/>
    <lineage>
        <taxon>Eukaryota</taxon>
        <taxon>Metazoa</taxon>
        <taxon>Ecdysozoa</taxon>
        <taxon>Arthropoda</taxon>
        <taxon>Hexapoda</taxon>
        <taxon>Insecta</taxon>
        <taxon>Pterygota</taxon>
        <taxon>Neoptera</taxon>
        <taxon>Paraneoptera</taxon>
        <taxon>Thysanoptera</taxon>
        <taxon>Terebrantia</taxon>
        <taxon>Thripoidea</taxon>
        <taxon>Thripidae</taxon>
        <taxon>Frankliniella</taxon>
    </lineage>
</organism>
<protein>
    <submittedName>
        <fullName evidence="2">Gamma-glutamyl-hercynylcysteine sulfoxide hydrolase</fullName>
    </submittedName>
</protein>
<dbReference type="GO" id="GO:0016787">
    <property type="term" value="F:hydrolase activity"/>
    <property type="evidence" value="ECO:0007669"/>
    <property type="project" value="UniProtKB-KW"/>
</dbReference>
<reference evidence="2" key="1">
    <citation type="submission" date="2021-07" db="EMBL/GenBank/DDBJ databases">
        <authorList>
            <person name="Catto M.A."/>
            <person name="Jacobson A."/>
            <person name="Kennedy G."/>
            <person name="Labadie P."/>
            <person name="Hunt B.G."/>
            <person name="Srinivasan R."/>
        </authorList>
    </citation>
    <scope>NUCLEOTIDE SEQUENCE</scope>
    <source>
        <strain evidence="2">PL_HMW_Pooled</strain>
        <tissue evidence="2">Head</tissue>
    </source>
</reference>
<evidence type="ECO:0000256" key="1">
    <source>
        <dbReference type="SAM" id="MobiDB-lite"/>
    </source>
</evidence>
<dbReference type="AlphaFoldDB" id="A0AAE1GUS5"/>
<accession>A0AAE1GUS5</accession>